<comment type="cofactor">
    <cofactor evidence="1 10">
        <name>Mg(2+)</name>
        <dbReference type="ChEBI" id="CHEBI:18420"/>
    </cofactor>
</comment>
<evidence type="ECO:0000256" key="4">
    <source>
        <dbReference type="ARBA" id="ARBA00022679"/>
    </source>
</evidence>
<feature type="binding site" evidence="10">
    <location>
        <begin position="14"/>
        <end position="21"/>
    </location>
    <ligand>
        <name>ATP</name>
        <dbReference type="ChEBI" id="CHEBI:30616"/>
    </ligand>
</feature>
<evidence type="ECO:0000256" key="5">
    <source>
        <dbReference type="ARBA" id="ARBA00022694"/>
    </source>
</evidence>
<comment type="caution">
    <text evidence="14">The sequence shown here is derived from an EMBL/GenBank/DDBJ whole genome shotgun (WGS) entry which is preliminary data.</text>
</comment>
<evidence type="ECO:0000313" key="15">
    <source>
        <dbReference type="Proteomes" id="UP000256727"/>
    </source>
</evidence>
<protein>
    <recommendedName>
        <fullName evidence="10">tRNA dimethylallyltransferase</fullName>
        <ecNumber evidence="10">2.5.1.75</ecNumber>
    </recommendedName>
    <alternativeName>
        <fullName evidence="10">Dimethylallyl diphosphate:tRNA dimethylallyltransferase</fullName>
        <shortName evidence="10">DMAPP:tRNA dimethylallyltransferase</shortName>
        <shortName evidence="10">DMATase</shortName>
    </alternativeName>
    <alternativeName>
        <fullName evidence="10">Isopentenyl-diphosphate:tRNA isopentenyltransferase</fullName>
        <shortName evidence="10">IPP transferase</shortName>
        <shortName evidence="10">IPPT</shortName>
        <shortName evidence="10">IPTase</shortName>
    </alternativeName>
</protein>
<name>A0A3D9LA96_9MICC</name>
<dbReference type="EMBL" id="QREH01000001">
    <property type="protein sequence ID" value="REE02586.1"/>
    <property type="molecule type" value="Genomic_DNA"/>
</dbReference>
<dbReference type="InterPro" id="IPR018022">
    <property type="entry name" value="IPT"/>
</dbReference>
<evidence type="ECO:0000256" key="3">
    <source>
        <dbReference type="ARBA" id="ARBA00005842"/>
    </source>
</evidence>
<feature type="binding site" evidence="10">
    <location>
        <begin position="16"/>
        <end position="21"/>
    </location>
    <ligand>
        <name>substrate</name>
    </ligand>
</feature>
<keyword evidence="6 10" id="KW-0547">Nucleotide-binding</keyword>
<evidence type="ECO:0000256" key="12">
    <source>
        <dbReference type="RuleBase" id="RU003784"/>
    </source>
</evidence>
<feature type="site" description="Interaction with substrate tRNA" evidence="10">
    <location>
        <position position="105"/>
    </location>
</feature>
<dbReference type="InterPro" id="IPR039657">
    <property type="entry name" value="Dimethylallyltransferase"/>
</dbReference>
<evidence type="ECO:0000256" key="2">
    <source>
        <dbReference type="ARBA" id="ARBA00003213"/>
    </source>
</evidence>
<comment type="subunit">
    <text evidence="10">Monomer.</text>
</comment>
<keyword evidence="8 10" id="KW-0460">Magnesium</keyword>
<dbReference type="EC" id="2.5.1.75" evidence="10"/>
<evidence type="ECO:0000256" key="10">
    <source>
        <dbReference type="HAMAP-Rule" id="MF_00185"/>
    </source>
</evidence>
<keyword evidence="5 10" id="KW-0819">tRNA processing</keyword>
<dbReference type="PANTHER" id="PTHR11088">
    <property type="entry name" value="TRNA DIMETHYLALLYLTRANSFERASE"/>
    <property type="match status" value="1"/>
</dbReference>
<dbReference type="Gene3D" id="1.10.20.140">
    <property type="match status" value="1"/>
</dbReference>
<dbReference type="AlphaFoldDB" id="A0A3D9LA96"/>
<comment type="function">
    <text evidence="2 10 12">Catalyzes the transfer of a dimethylallyl group onto the adenine at position 37 in tRNAs that read codons beginning with uridine, leading to the formation of N6-(dimethylallyl)adenosine (i(6)A).</text>
</comment>
<reference evidence="14 15" key="1">
    <citation type="submission" date="2018-07" db="EMBL/GenBank/DDBJ databases">
        <title>Sequencing the genomes of 1000 actinobacteria strains.</title>
        <authorList>
            <person name="Klenk H.-P."/>
        </authorList>
    </citation>
    <scope>NUCLEOTIDE SEQUENCE [LARGE SCALE GENOMIC DNA]</scope>
    <source>
        <strain evidence="14 15">DSM 14442</strain>
    </source>
</reference>
<keyword evidence="4 10" id="KW-0808">Transferase</keyword>
<dbReference type="HAMAP" id="MF_00185">
    <property type="entry name" value="IPP_trans"/>
    <property type="match status" value="1"/>
</dbReference>
<dbReference type="OrthoDB" id="9776390at2"/>
<comment type="catalytic activity">
    <reaction evidence="9 10 11">
        <text>adenosine(37) in tRNA + dimethylallyl diphosphate = N(6)-dimethylallyladenosine(37) in tRNA + diphosphate</text>
        <dbReference type="Rhea" id="RHEA:26482"/>
        <dbReference type="Rhea" id="RHEA-COMP:10162"/>
        <dbReference type="Rhea" id="RHEA-COMP:10375"/>
        <dbReference type="ChEBI" id="CHEBI:33019"/>
        <dbReference type="ChEBI" id="CHEBI:57623"/>
        <dbReference type="ChEBI" id="CHEBI:74411"/>
        <dbReference type="ChEBI" id="CHEBI:74415"/>
        <dbReference type="EC" id="2.5.1.75"/>
    </reaction>
</comment>
<dbReference type="GO" id="GO:0006400">
    <property type="term" value="P:tRNA modification"/>
    <property type="evidence" value="ECO:0007669"/>
    <property type="project" value="TreeGrafter"/>
</dbReference>
<evidence type="ECO:0000256" key="8">
    <source>
        <dbReference type="ARBA" id="ARBA00022842"/>
    </source>
</evidence>
<dbReference type="PANTHER" id="PTHR11088:SF60">
    <property type="entry name" value="TRNA DIMETHYLALLYLTRANSFERASE"/>
    <property type="match status" value="1"/>
</dbReference>
<dbReference type="NCBIfam" id="TIGR00174">
    <property type="entry name" value="miaA"/>
    <property type="match status" value="1"/>
</dbReference>
<dbReference type="Gene3D" id="3.40.50.300">
    <property type="entry name" value="P-loop containing nucleotide triphosphate hydrolases"/>
    <property type="match status" value="1"/>
</dbReference>
<comment type="similarity">
    <text evidence="3 10 13">Belongs to the IPP transferase family.</text>
</comment>
<dbReference type="Pfam" id="PF01715">
    <property type="entry name" value="IPPT"/>
    <property type="match status" value="1"/>
</dbReference>
<sequence length="310" mass="33661">MTDAGRAPIVAVVGPTGTGKSELALDLAERLGGEIVNSDALQFYRGMDIGTAKLPVSGRRGIPHHLLDVLDVTEEASVARFQSEARAVIGDIRARGLVPVLVGGSGLYVRAALDELEFPPTDPDVRARIESEGHEVGLEGLRTRLQAVDPDSAARLGDARRMVRALEVFELTGRTFTSYMPQRTYLRPTVQVGLDLDRPRLHERLHARVVAMAEAGLLDEVRTLDALGLRQGRTASRAIGYAQFLAVLDGEADTSGAIEDTATATRRFARRQITWFRADPRVTWFDPTRPGLLEDVLGHLARSTGPQAAT</sequence>
<dbReference type="Proteomes" id="UP000256727">
    <property type="component" value="Unassembled WGS sequence"/>
</dbReference>
<dbReference type="RefSeq" id="WP_115930851.1">
    <property type="nucleotide sequence ID" value="NZ_QREH01000001.1"/>
</dbReference>
<evidence type="ECO:0000313" key="14">
    <source>
        <dbReference type="EMBL" id="REE02586.1"/>
    </source>
</evidence>
<evidence type="ECO:0000256" key="11">
    <source>
        <dbReference type="RuleBase" id="RU003783"/>
    </source>
</evidence>
<dbReference type="SUPFAM" id="SSF52540">
    <property type="entry name" value="P-loop containing nucleoside triphosphate hydrolases"/>
    <property type="match status" value="2"/>
</dbReference>
<dbReference type="GO" id="GO:0005524">
    <property type="term" value="F:ATP binding"/>
    <property type="evidence" value="ECO:0007669"/>
    <property type="project" value="UniProtKB-UniRule"/>
</dbReference>
<evidence type="ECO:0000256" key="6">
    <source>
        <dbReference type="ARBA" id="ARBA00022741"/>
    </source>
</evidence>
<dbReference type="GO" id="GO:0052381">
    <property type="term" value="F:tRNA dimethylallyltransferase activity"/>
    <property type="evidence" value="ECO:0007669"/>
    <property type="project" value="UniProtKB-UniRule"/>
</dbReference>
<organism evidence="14 15">
    <name type="scientific">Citricoccus muralis</name>
    <dbReference type="NCBI Taxonomy" id="169134"/>
    <lineage>
        <taxon>Bacteria</taxon>
        <taxon>Bacillati</taxon>
        <taxon>Actinomycetota</taxon>
        <taxon>Actinomycetes</taxon>
        <taxon>Micrococcales</taxon>
        <taxon>Micrococcaceae</taxon>
        <taxon>Citricoccus</taxon>
    </lineage>
</organism>
<dbReference type="InterPro" id="IPR027417">
    <property type="entry name" value="P-loop_NTPase"/>
</dbReference>
<evidence type="ECO:0000256" key="13">
    <source>
        <dbReference type="RuleBase" id="RU003785"/>
    </source>
</evidence>
<proteinExistence type="inferred from homology"/>
<evidence type="ECO:0000256" key="7">
    <source>
        <dbReference type="ARBA" id="ARBA00022840"/>
    </source>
</evidence>
<evidence type="ECO:0000256" key="1">
    <source>
        <dbReference type="ARBA" id="ARBA00001946"/>
    </source>
</evidence>
<feature type="site" description="Interaction with substrate tRNA" evidence="10">
    <location>
        <position position="126"/>
    </location>
</feature>
<comment type="caution">
    <text evidence="10">Lacks conserved residue(s) required for the propagation of feature annotation.</text>
</comment>
<gene>
    <name evidence="10" type="primary">miaA</name>
    <name evidence="14" type="ORF">C8E99_0359</name>
</gene>
<keyword evidence="7 10" id="KW-0067">ATP-binding</keyword>
<keyword evidence="15" id="KW-1185">Reference proteome</keyword>
<evidence type="ECO:0000256" key="9">
    <source>
        <dbReference type="ARBA" id="ARBA00049563"/>
    </source>
</evidence>
<accession>A0A3D9LA96</accession>